<sequence>MRYTSINKTGAPPEWVPPSLRPLALISLAVCSVGIIAALEILRHYTVAQVLSPNNDGILFSARYLPTLAIIALGYIVKGLASDLKKVTPWANMSGKWASGSHSVLLDYINALEIVAVFSALRRKHWAVFTGLVCAFICGALVPLANALAYVDLFAPRNITTTFTQTSAFRFDNSPLVMANDSLTIPWNTTGTEPYARAISQRLGGAPRTLWTTSNYAFDQFSVPSVPNATATAEVNAIAATLDCQRLRYNHTVANGYPRFAANPDDLEAAGCNVPLDLLSASSYAWLNITQCSDHRDDMRILAVYSPPSRRSNNDGSSIIGLICSPRFTSQRARLSVNTTNSEITAFSASSEPQPLDINTTTEALWIYLRNPLDSETQKIFGRAQLHGVRGTYNPGTKPVANMANITAAMVFGTEVWRDPFMQVALHGHPEDAPIGYDDFEGRVTGFAGNVWAEVISFLARSKASNELPGSIAVTDERILLRTPVVITLETLLAVLGILAIIFALRLRPKTVLEQDPGSLAAGSVVLSASDAAVEKEMAKHALSSTQSMTTSLRSTRFMLRQRNAGQHPGVTIDLTQGSVGQEPVEMVDMNRQNPGDVDYQPVPKDPDSVAMTKGTNLDGWRPLPLRFASRIAFAVAIVVVMIGLGIMLWLSAKHNGICVYTQVSSAALTLSTSTVLVLLGYCFAGVDASAQAQAPFNVLRRRPNNQTIFTDDLTLLGRLSGLGSGWMNTTLFASAAAYLVIIPTMKLVAAGLFSPISTEVVDVMSVQMDTSMTTQVENIQLDTSDSAMIVKRACDFAEWEINPVFGLRPRPGIVGNLVLDNLTVVDGTKNDISDGVIEARVPAIAVDIQCEPIPSSAFNLSIRLGDQEGGMWFTWACTTEPCSGRVFGDDYLWSEIPAYLGDVSLLTPDTWKGYESDGIAASETEYAIYLADLTSLGGSSHSFRNMTPLPYGDNDTTFWATPGSLNVTLPTVTATSCKRNLTIVNVNATFTRPNPVAIEVDAPLLPWRPVSVDVETIQYIRPYPDVQPEYFQPPRVVLDMFGQTFDDKLVDGRLWSNSLWPTRGSSRNFFELLAADAEYRVGNLSRLLSPAGLTDSAKHMYTAYCTQILTELRTFADDASLAPSTPSANQTVPARLVHSQPRVHQDAQITYILLALLGTVACVALLVFCHFPDDAILPKEIGSIASRFSLLAGSTLVGQLRQEQVSDMEQIRKWREPAALGWWRDIPLTASDTLDRSSTPTWRWGVDIGRDVMLQSWKDHPRSPSPASSSPSSQSPTRSSLGSAPMLPELAFQPGADEIPRAERDSRRGSTSSIDLGTSR</sequence>
<dbReference type="Proteomes" id="UP000452235">
    <property type="component" value="Unassembled WGS sequence"/>
</dbReference>
<feature type="compositionally biased region" description="Basic and acidic residues" evidence="1">
    <location>
        <begin position="1299"/>
        <end position="1309"/>
    </location>
</feature>
<feature type="compositionally biased region" description="Low complexity" evidence="1">
    <location>
        <begin position="1266"/>
        <end position="1281"/>
    </location>
</feature>
<gene>
    <name evidence="3" type="ORF">ATEIFO6365_0007037800</name>
</gene>
<evidence type="ECO:0000313" key="4">
    <source>
        <dbReference type="Proteomes" id="UP000452235"/>
    </source>
</evidence>
<feature type="transmembrane region" description="Helical" evidence="2">
    <location>
        <begin position="63"/>
        <end position="81"/>
    </location>
</feature>
<dbReference type="VEuPathDB" id="FungiDB:ATEG_05997"/>
<evidence type="ECO:0000256" key="2">
    <source>
        <dbReference type="SAM" id="Phobius"/>
    </source>
</evidence>
<organism evidence="3 4">
    <name type="scientific">Aspergillus terreus</name>
    <dbReference type="NCBI Taxonomy" id="33178"/>
    <lineage>
        <taxon>Eukaryota</taxon>
        <taxon>Fungi</taxon>
        <taxon>Dikarya</taxon>
        <taxon>Ascomycota</taxon>
        <taxon>Pezizomycotina</taxon>
        <taxon>Eurotiomycetes</taxon>
        <taxon>Eurotiomycetidae</taxon>
        <taxon>Eurotiales</taxon>
        <taxon>Aspergillaceae</taxon>
        <taxon>Aspergillus</taxon>
        <taxon>Aspergillus subgen. Circumdati</taxon>
    </lineage>
</organism>
<dbReference type="Pfam" id="PF11915">
    <property type="entry name" value="DUF3433"/>
    <property type="match status" value="1"/>
</dbReference>
<dbReference type="InterPro" id="IPR021840">
    <property type="entry name" value="DUF3433"/>
</dbReference>
<evidence type="ECO:0000256" key="1">
    <source>
        <dbReference type="SAM" id="MobiDB-lite"/>
    </source>
</evidence>
<feature type="transmembrane region" description="Helical" evidence="2">
    <location>
        <begin position="485"/>
        <end position="505"/>
    </location>
</feature>
<feature type="transmembrane region" description="Helical" evidence="2">
    <location>
        <begin position="20"/>
        <end position="42"/>
    </location>
</feature>
<dbReference type="EMBL" id="BLJY01000007">
    <property type="protein sequence ID" value="GFF17829.1"/>
    <property type="molecule type" value="Genomic_DNA"/>
</dbReference>
<feature type="region of interest" description="Disordered" evidence="1">
    <location>
        <begin position="1258"/>
        <end position="1321"/>
    </location>
</feature>
<keyword evidence="2" id="KW-0812">Transmembrane</keyword>
<dbReference type="PANTHER" id="PTHR37544">
    <property type="entry name" value="SPRAY-RELATED"/>
    <property type="match status" value="1"/>
</dbReference>
<feature type="compositionally biased region" description="Polar residues" evidence="1">
    <location>
        <begin position="1310"/>
        <end position="1321"/>
    </location>
</feature>
<accession>A0A5M3Z967</accession>
<evidence type="ECO:0000313" key="3">
    <source>
        <dbReference type="EMBL" id="GFF17829.1"/>
    </source>
</evidence>
<dbReference type="OrthoDB" id="5332281at2759"/>
<feature type="transmembrane region" description="Helical" evidence="2">
    <location>
        <begin position="1150"/>
        <end position="1170"/>
    </location>
</feature>
<reference evidence="3 4" key="1">
    <citation type="submission" date="2020-01" db="EMBL/GenBank/DDBJ databases">
        <title>Aspergillus terreus IFO 6365 whole genome shotgun sequence.</title>
        <authorList>
            <person name="Kanamasa S."/>
            <person name="Takahashi H."/>
        </authorList>
    </citation>
    <scope>NUCLEOTIDE SEQUENCE [LARGE SCALE GENOMIC DNA]</scope>
    <source>
        <strain evidence="3 4">IFO 6365</strain>
    </source>
</reference>
<feature type="transmembrane region" description="Helical" evidence="2">
    <location>
        <begin position="128"/>
        <end position="151"/>
    </location>
</feature>
<name>A0A5M3Z967_ASPTE</name>
<proteinExistence type="predicted"/>
<feature type="transmembrane region" description="Helical" evidence="2">
    <location>
        <begin position="101"/>
        <end position="121"/>
    </location>
</feature>
<comment type="caution">
    <text evidence="3">The sequence shown here is derived from an EMBL/GenBank/DDBJ whole genome shotgun (WGS) entry which is preliminary data.</text>
</comment>
<keyword evidence="2" id="KW-1133">Transmembrane helix</keyword>
<protein>
    <submittedName>
        <fullName evidence="3">Uncharacterized protein</fullName>
    </submittedName>
</protein>
<keyword evidence="2" id="KW-0472">Membrane</keyword>
<feature type="transmembrane region" description="Helical" evidence="2">
    <location>
        <begin position="632"/>
        <end position="653"/>
    </location>
</feature>
<keyword evidence="4" id="KW-1185">Reference proteome</keyword>